<sequence>MSEYQWIEFRAVDAPLDDAALDFMHEQSTRAQIDRWKFTNEYHFGEFRGDANEMMRRGYDVHVHYANYGVRRMIASGSTWDRSRRFRRRPAGGVKIADNKMNRWIANCKMNIANWLLISATARSDSECCFAGMRIGEFLDSLKSDSEWLVAIAEP</sequence>
<comment type="caution">
    <text evidence="1">The sequence shown here is derived from an EMBL/GenBank/DDBJ whole genome shotgun (WGS) entry which is preliminary data.</text>
</comment>
<reference evidence="1 2" key="1">
    <citation type="submission" date="2019-08" db="EMBL/GenBank/DDBJ databases">
        <authorList>
            <person name="Dhanesh K."/>
            <person name="Kumar G."/>
            <person name="Sasikala C."/>
            <person name="Venkata Ramana C."/>
        </authorList>
    </citation>
    <scope>NUCLEOTIDE SEQUENCE [LARGE SCALE GENOMIC DNA]</scope>
    <source>
        <strain evidence="1 2">JC645</strain>
    </source>
</reference>
<name>A0A5M6CS06_9BACT</name>
<protein>
    <submittedName>
        <fullName evidence="1">Uncharacterized protein</fullName>
    </submittedName>
</protein>
<gene>
    <name evidence="1" type="ORF">FYK55_27730</name>
</gene>
<dbReference type="Proteomes" id="UP000324479">
    <property type="component" value="Unassembled WGS sequence"/>
</dbReference>
<evidence type="ECO:0000313" key="2">
    <source>
        <dbReference type="Proteomes" id="UP000324479"/>
    </source>
</evidence>
<organism evidence="1 2">
    <name type="scientific">Roseiconus nitratireducens</name>
    <dbReference type="NCBI Taxonomy" id="2605748"/>
    <lineage>
        <taxon>Bacteria</taxon>
        <taxon>Pseudomonadati</taxon>
        <taxon>Planctomycetota</taxon>
        <taxon>Planctomycetia</taxon>
        <taxon>Pirellulales</taxon>
        <taxon>Pirellulaceae</taxon>
        <taxon>Roseiconus</taxon>
    </lineage>
</organism>
<dbReference type="RefSeq" id="WP_150079875.1">
    <property type="nucleotide sequence ID" value="NZ_VWOX01000033.1"/>
</dbReference>
<dbReference type="EMBL" id="VWOX01000033">
    <property type="protein sequence ID" value="KAA5538011.1"/>
    <property type="molecule type" value="Genomic_DNA"/>
</dbReference>
<evidence type="ECO:0000313" key="1">
    <source>
        <dbReference type="EMBL" id="KAA5538011.1"/>
    </source>
</evidence>
<proteinExistence type="predicted"/>
<keyword evidence="2" id="KW-1185">Reference proteome</keyword>
<dbReference type="AlphaFoldDB" id="A0A5M6CS06"/>
<accession>A0A5M6CS06</accession>